<dbReference type="EMBL" id="BPQQ01000095">
    <property type="protein sequence ID" value="GJE03882.1"/>
    <property type="molecule type" value="Genomic_DNA"/>
</dbReference>
<proteinExistence type="predicted"/>
<comment type="caution">
    <text evidence="1">The sequence shown here is derived from an EMBL/GenBank/DDBJ whole genome shotgun (WGS) entry which is preliminary data.</text>
</comment>
<name>A0ABQ4SL41_9HYPH</name>
<reference evidence="1" key="1">
    <citation type="journal article" date="2021" name="Front. Microbiol.">
        <title>Comprehensive Comparative Genomics and Phenotyping of Methylobacterium Species.</title>
        <authorList>
            <person name="Alessa O."/>
            <person name="Ogura Y."/>
            <person name="Fujitani Y."/>
            <person name="Takami H."/>
            <person name="Hayashi T."/>
            <person name="Sahin N."/>
            <person name="Tani A."/>
        </authorList>
    </citation>
    <scope>NUCLEOTIDE SEQUENCE</scope>
    <source>
        <strain evidence="1">DSM 17168</strain>
    </source>
</reference>
<evidence type="ECO:0000313" key="1">
    <source>
        <dbReference type="EMBL" id="GJE03882.1"/>
    </source>
</evidence>
<organism evidence="1 2">
    <name type="scientific">Methylobacterium isbiliense</name>
    <dbReference type="NCBI Taxonomy" id="315478"/>
    <lineage>
        <taxon>Bacteria</taxon>
        <taxon>Pseudomonadati</taxon>
        <taxon>Pseudomonadota</taxon>
        <taxon>Alphaproteobacteria</taxon>
        <taxon>Hyphomicrobiales</taxon>
        <taxon>Methylobacteriaceae</taxon>
        <taxon>Methylobacterium</taxon>
    </lineage>
</organism>
<protein>
    <recommendedName>
        <fullName evidence="3">ANTAR domain-containing protein</fullName>
    </recommendedName>
</protein>
<evidence type="ECO:0000313" key="2">
    <source>
        <dbReference type="Proteomes" id="UP001055153"/>
    </source>
</evidence>
<dbReference type="Proteomes" id="UP001055153">
    <property type="component" value="Unassembled WGS sequence"/>
</dbReference>
<sequence length="81" mass="8333">MSQHENREEVVRALAGALDVAAHRLTEGGASDLEVGRAMVAAGLSRWARAISAEQLVDELATITGGIAVAAGIEVIPDAVQ</sequence>
<accession>A0ABQ4SL41</accession>
<reference evidence="1" key="2">
    <citation type="submission" date="2021-08" db="EMBL/GenBank/DDBJ databases">
        <authorList>
            <person name="Tani A."/>
            <person name="Ola A."/>
            <person name="Ogura Y."/>
            <person name="Katsura K."/>
            <person name="Hayashi T."/>
        </authorList>
    </citation>
    <scope>NUCLEOTIDE SEQUENCE</scope>
    <source>
        <strain evidence="1">DSM 17168</strain>
    </source>
</reference>
<keyword evidence="2" id="KW-1185">Reference proteome</keyword>
<gene>
    <name evidence="1" type="ORF">GMJLKIPL_5839</name>
</gene>
<evidence type="ECO:0008006" key="3">
    <source>
        <dbReference type="Google" id="ProtNLM"/>
    </source>
</evidence>